<dbReference type="Proteomes" id="UP000286801">
    <property type="component" value="Unassembled WGS sequence"/>
</dbReference>
<name>A0A432GET5_9DELT</name>
<dbReference type="InterPro" id="IPR016230">
    <property type="entry name" value="PrkA/YeaG"/>
</dbReference>
<keyword evidence="2" id="KW-0808">Transferase</keyword>
<accession>A0A432GET5</accession>
<gene>
    <name evidence="2" type="ORF">DSY97_00460</name>
</gene>
<dbReference type="PANTHER" id="PTHR30267:SF2">
    <property type="entry name" value="PROTEIN PRKA"/>
    <property type="match status" value="1"/>
</dbReference>
<evidence type="ECO:0000313" key="3">
    <source>
        <dbReference type="Proteomes" id="UP000286801"/>
    </source>
</evidence>
<dbReference type="EMBL" id="QNZL01000014">
    <property type="protein sequence ID" value="RTZ81726.1"/>
    <property type="molecule type" value="Genomic_DNA"/>
</dbReference>
<organism evidence="2 3">
    <name type="scientific">SAR324 cluster bacterium</name>
    <dbReference type="NCBI Taxonomy" id="2024889"/>
    <lineage>
        <taxon>Bacteria</taxon>
        <taxon>Deltaproteobacteria</taxon>
        <taxon>SAR324 cluster</taxon>
    </lineage>
</organism>
<evidence type="ECO:0000313" key="2">
    <source>
        <dbReference type="EMBL" id="RTZ81726.1"/>
    </source>
</evidence>
<proteinExistence type="predicted"/>
<evidence type="ECO:0000259" key="1">
    <source>
        <dbReference type="SMART" id="SM00763"/>
    </source>
</evidence>
<reference evidence="2 3" key="1">
    <citation type="submission" date="2018-06" db="EMBL/GenBank/DDBJ databases">
        <title>Combined omics and stable isotope probing to characterize newly discovered Mariana Back-Arc vent microbial communities.</title>
        <authorList>
            <person name="Trembath-Reichert E."/>
            <person name="Huber J.A."/>
        </authorList>
    </citation>
    <scope>NUCLEOTIDE SEQUENCE [LARGE SCALE GENOMIC DNA]</scope>
    <source>
        <strain evidence="2">MAG 63_1</strain>
    </source>
</reference>
<dbReference type="InterPro" id="IPR013153">
    <property type="entry name" value="Prk_AAA"/>
</dbReference>
<keyword evidence="2" id="KW-0418">Kinase</keyword>
<dbReference type="Pfam" id="PF06798">
    <property type="entry name" value="PrkA"/>
    <property type="match status" value="1"/>
</dbReference>
<dbReference type="InterPro" id="IPR027417">
    <property type="entry name" value="P-loop_NTPase"/>
</dbReference>
<dbReference type="GO" id="GO:0004672">
    <property type="term" value="F:protein kinase activity"/>
    <property type="evidence" value="ECO:0007669"/>
    <property type="project" value="InterPro"/>
</dbReference>
<dbReference type="Pfam" id="PF08298">
    <property type="entry name" value="AAA_PrkA"/>
    <property type="match status" value="1"/>
</dbReference>
<dbReference type="NCBIfam" id="NF011999">
    <property type="entry name" value="PRK15455.1"/>
    <property type="match status" value="1"/>
</dbReference>
<dbReference type="SUPFAM" id="SSF52540">
    <property type="entry name" value="P-loop containing nucleoside triphosphate hydrolases"/>
    <property type="match status" value="1"/>
</dbReference>
<sequence length="644" mass="73574">MEVFDLFQESYESTKKDSMSLQDYLLSCRDDSTMFASAAERMIAAIGEPVMIDTNDNPRLGRIHLNRTIRRYPAFADFYGMEATIESVVGYFKYAAQGLEEARQILYLLGPVGGGKSSIAERLKELMEKFPIYVLGTEDTFSPVFESPLGLFDSERMGDVFEDKYGIERRRLKGLMSPWAIKRLDEFDGDISHFSVFRLTPSKLRQIAVAKTEPSDENNQDVATLVGKVDIRKLEHFEQSDPDAYSYSGGLNRTNQGILDFVEMFKAPIKVLYPLLTATQEGNYVGTESMGALPFEGIVLAHSNEAEWLQFKANKSNEAFLDRICVVKVPYCLEASEEARIYEKLIEDSELSSAPRAPETLDMLARFSVLTRLRPHENSTLYSKMRVYDGENLKETDPKAKSVQEYRDAGGVDEGMTGVSTRFAFKVLSATFNHDTDEIAADPVHLMYVLEHAVKREQFVDETEKIYLGFIKGELQPKYAEELGIEIQKAYLESYGEYGQNLFDRYIAYADAWIEDQDYKDPDTGQMLDSKVLDAELSKTEKPAGIANPKDFRNEVVKFCLRARANNAGENPPWTSYEKLREVIEKRMFSQVEDLLPVISFGTKRDQDTDEKHVEFVRRLTERGYTDRQVRRLAEWWMRVNKAG</sequence>
<dbReference type="InterPro" id="IPR057741">
    <property type="entry name" value="YeaG"/>
</dbReference>
<feature type="domain" description="PrkA AAA" evidence="1">
    <location>
        <begin position="19"/>
        <end position="380"/>
    </location>
</feature>
<comment type="caution">
    <text evidence="2">The sequence shown here is derived from an EMBL/GenBank/DDBJ whole genome shotgun (WGS) entry which is preliminary data.</text>
</comment>
<dbReference type="SMART" id="SM00763">
    <property type="entry name" value="AAA_PrkA"/>
    <property type="match status" value="1"/>
</dbReference>
<dbReference type="AlphaFoldDB" id="A0A432GET5"/>
<protein>
    <submittedName>
        <fullName evidence="2">PrkA family serine protein kinase</fullName>
    </submittedName>
</protein>
<dbReference type="PIRSF" id="PIRSF000549">
    <property type="entry name" value="Ser_prot_kin"/>
    <property type="match status" value="1"/>
</dbReference>
<dbReference type="InterPro" id="IPR010650">
    <property type="entry name" value="PrkA_C"/>
</dbReference>
<dbReference type="PANTHER" id="PTHR30267">
    <property type="entry name" value="PROTEIN KINASE PRKA"/>
    <property type="match status" value="1"/>
</dbReference>